<comment type="caution">
    <text evidence="2">The sequence shown here is derived from an EMBL/GenBank/DDBJ whole genome shotgun (WGS) entry which is preliminary data.</text>
</comment>
<protein>
    <submittedName>
        <fullName evidence="2">Uncharacterized protein</fullName>
    </submittedName>
</protein>
<feature type="region of interest" description="Disordered" evidence="1">
    <location>
        <begin position="1"/>
        <end position="41"/>
    </location>
</feature>
<organism evidence="2 3">
    <name type="scientific">Undibacterium arcticum</name>
    <dbReference type="NCBI Taxonomy" id="1762892"/>
    <lineage>
        <taxon>Bacteria</taxon>
        <taxon>Pseudomonadati</taxon>
        <taxon>Pseudomonadota</taxon>
        <taxon>Betaproteobacteria</taxon>
        <taxon>Burkholderiales</taxon>
        <taxon>Oxalobacteraceae</taxon>
        <taxon>Undibacterium</taxon>
    </lineage>
</organism>
<evidence type="ECO:0000256" key="1">
    <source>
        <dbReference type="SAM" id="MobiDB-lite"/>
    </source>
</evidence>
<dbReference type="Proteomes" id="UP001595530">
    <property type="component" value="Unassembled WGS sequence"/>
</dbReference>
<reference evidence="3" key="1">
    <citation type="journal article" date="2019" name="Int. J. Syst. Evol. Microbiol.">
        <title>The Global Catalogue of Microorganisms (GCM) 10K type strain sequencing project: providing services to taxonomists for standard genome sequencing and annotation.</title>
        <authorList>
            <consortium name="The Broad Institute Genomics Platform"/>
            <consortium name="The Broad Institute Genome Sequencing Center for Infectious Disease"/>
            <person name="Wu L."/>
            <person name="Ma J."/>
        </authorList>
    </citation>
    <scope>NUCLEOTIDE SEQUENCE [LARGE SCALE GENOMIC DNA]</scope>
    <source>
        <strain evidence="3">KCTC 42986</strain>
    </source>
</reference>
<dbReference type="EMBL" id="JBHRTP010000011">
    <property type="protein sequence ID" value="MFC3107335.1"/>
    <property type="molecule type" value="Genomic_DNA"/>
</dbReference>
<evidence type="ECO:0000313" key="2">
    <source>
        <dbReference type="EMBL" id="MFC3107335.1"/>
    </source>
</evidence>
<name>A0ABV7F000_9BURK</name>
<gene>
    <name evidence="2" type="ORF">ACFOFO_05070</name>
</gene>
<keyword evidence="3" id="KW-1185">Reference proteome</keyword>
<proteinExistence type="predicted"/>
<evidence type="ECO:0000313" key="3">
    <source>
        <dbReference type="Proteomes" id="UP001595530"/>
    </source>
</evidence>
<sequence length="207" mass="23188">MPTTQSRLATHAPQEPRLKQGAPLTKTAKPRTKAQERANKKLLEDRQAWDIEKIIVEQEAVASKRKVSDEGPRWDTLLVALDKHAAGSWALLDKALSPFCMGATGPMNPKTGQYVTEIRMVRNQVEQVEQVLEGIETVLPFLTPQRGSYEFRIKLQGAKIRDKNWLNLSKDGKAQVLSSVHPAVSFHDLRSALAFICENRPAAEKLQ</sequence>
<dbReference type="RefSeq" id="WP_390324506.1">
    <property type="nucleotide sequence ID" value="NZ_JBHRTP010000011.1"/>
</dbReference>
<accession>A0ABV7F000</accession>